<keyword evidence="3" id="KW-1003">Cell membrane</keyword>
<feature type="transmembrane region" description="Helical" evidence="7">
    <location>
        <begin position="115"/>
        <end position="134"/>
    </location>
</feature>
<evidence type="ECO:0000256" key="6">
    <source>
        <dbReference type="ARBA" id="ARBA00023136"/>
    </source>
</evidence>
<name>A0A4Q0M4W7_9SPHI</name>
<keyword evidence="6 7" id="KW-0472">Membrane</keyword>
<gene>
    <name evidence="8" type="ORF">EKH83_18270</name>
</gene>
<dbReference type="AlphaFoldDB" id="A0A4Q0M4W7"/>
<feature type="transmembrane region" description="Helical" evidence="7">
    <location>
        <begin position="54"/>
        <end position="74"/>
    </location>
</feature>
<feature type="transmembrane region" description="Helical" evidence="7">
    <location>
        <begin position="81"/>
        <end position="100"/>
    </location>
</feature>
<dbReference type="GO" id="GO:0005886">
    <property type="term" value="C:plasma membrane"/>
    <property type="evidence" value="ECO:0007669"/>
    <property type="project" value="UniProtKB-SubCell"/>
</dbReference>
<accession>A0A4Q0M4W7</accession>
<evidence type="ECO:0000313" key="9">
    <source>
        <dbReference type="Proteomes" id="UP000290848"/>
    </source>
</evidence>
<evidence type="ECO:0000256" key="3">
    <source>
        <dbReference type="ARBA" id="ARBA00022475"/>
    </source>
</evidence>
<evidence type="ECO:0000256" key="1">
    <source>
        <dbReference type="ARBA" id="ARBA00004651"/>
    </source>
</evidence>
<keyword evidence="5 7" id="KW-1133">Transmembrane helix</keyword>
<dbReference type="RefSeq" id="WP_128770902.1">
    <property type="nucleotide sequence ID" value="NZ_RXOC01000015.1"/>
</dbReference>
<dbReference type="Proteomes" id="UP000290848">
    <property type="component" value="Unassembled WGS sequence"/>
</dbReference>
<evidence type="ECO:0000256" key="4">
    <source>
        <dbReference type="ARBA" id="ARBA00022692"/>
    </source>
</evidence>
<evidence type="ECO:0000256" key="2">
    <source>
        <dbReference type="ARBA" id="ARBA00006679"/>
    </source>
</evidence>
<sequence>MLKKIIKTSPLPAVIIIRLMVGAVFLSEGIQKFIFADKLGAGRFEKIGLPEPDFLGYFVGTFEIACGLLVLLGFLTRLAAIPLLSIMLVALTATKVKLVAEDGFWSMLHDSRTDWSMLLGSIFLLIMGGGKWSIDRILWKKQKNDDA</sequence>
<dbReference type="PANTHER" id="PTHR33452:SF1">
    <property type="entry name" value="INNER MEMBRANE PROTEIN YPHA-RELATED"/>
    <property type="match status" value="1"/>
</dbReference>
<keyword evidence="4 7" id="KW-0812">Transmembrane</keyword>
<comment type="subcellular location">
    <subcellularLocation>
        <location evidence="1">Cell membrane</location>
        <topology evidence="1">Multi-pass membrane protein</topology>
    </subcellularLocation>
</comment>
<dbReference type="PANTHER" id="PTHR33452">
    <property type="entry name" value="OXIDOREDUCTASE CATD-RELATED"/>
    <property type="match status" value="1"/>
</dbReference>
<protein>
    <submittedName>
        <fullName evidence="8">DoxX family protein</fullName>
    </submittedName>
</protein>
<evidence type="ECO:0000256" key="5">
    <source>
        <dbReference type="ARBA" id="ARBA00022989"/>
    </source>
</evidence>
<dbReference type="InterPro" id="IPR051907">
    <property type="entry name" value="DoxX-like_oxidoreductase"/>
</dbReference>
<dbReference type="InterPro" id="IPR032808">
    <property type="entry name" value="DoxX"/>
</dbReference>
<reference evidence="8 9" key="1">
    <citation type="submission" date="2018-12" db="EMBL/GenBank/DDBJ databases">
        <title>The Draft Genome Sequence of the Soil Bacterium Pedobacter tournemirensis R1.</title>
        <authorList>
            <person name="He J."/>
        </authorList>
    </citation>
    <scope>NUCLEOTIDE SEQUENCE [LARGE SCALE GENOMIC DNA]</scope>
    <source>
        <strain evidence="8 9">R1</strain>
    </source>
</reference>
<dbReference type="Pfam" id="PF07681">
    <property type="entry name" value="DoxX"/>
    <property type="match status" value="1"/>
</dbReference>
<organism evidence="8 9">
    <name type="scientific">Arcticibacter tournemirensis</name>
    <dbReference type="NCBI Taxonomy" id="699437"/>
    <lineage>
        <taxon>Bacteria</taxon>
        <taxon>Pseudomonadati</taxon>
        <taxon>Bacteroidota</taxon>
        <taxon>Sphingobacteriia</taxon>
        <taxon>Sphingobacteriales</taxon>
        <taxon>Sphingobacteriaceae</taxon>
        <taxon>Arcticibacter</taxon>
    </lineage>
</organism>
<feature type="transmembrane region" description="Helical" evidence="7">
    <location>
        <begin position="12"/>
        <end position="34"/>
    </location>
</feature>
<proteinExistence type="inferred from homology"/>
<comment type="similarity">
    <text evidence="2">Belongs to the DoxX family.</text>
</comment>
<evidence type="ECO:0000313" key="8">
    <source>
        <dbReference type="EMBL" id="RXF67769.1"/>
    </source>
</evidence>
<evidence type="ECO:0000256" key="7">
    <source>
        <dbReference type="SAM" id="Phobius"/>
    </source>
</evidence>
<comment type="caution">
    <text evidence="8">The sequence shown here is derived from an EMBL/GenBank/DDBJ whole genome shotgun (WGS) entry which is preliminary data.</text>
</comment>
<dbReference type="EMBL" id="RXOC01000015">
    <property type="protein sequence ID" value="RXF67769.1"/>
    <property type="molecule type" value="Genomic_DNA"/>
</dbReference>